<organism evidence="2 3">
    <name type="scientific">Streptomyces bauhiniae</name>
    <dbReference type="NCBI Taxonomy" id="2340725"/>
    <lineage>
        <taxon>Bacteria</taxon>
        <taxon>Bacillati</taxon>
        <taxon>Actinomycetota</taxon>
        <taxon>Actinomycetes</taxon>
        <taxon>Kitasatosporales</taxon>
        <taxon>Streptomycetaceae</taxon>
        <taxon>Streptomyces</taxon>
    </lineage>
</organism>
<evidence type="ECO:0000313" key="2">
    <source>
        <dbReference type="EMBL" id="TGN74741.1"/>
    </source>
</evidence>
<keyword evidence="3" id="KW-1185">Reference proteome</keyword>
<accession>A0A4Z1D0K0</accession>
<dbReference type="AlphaFoldDB" id="A0A4Z1D0K0"/>
<feature type="region of interest" description="Disordered" evidence="1">
    <location>
        <begin position="273"/>
        <end position="294"/>
    </location>
</feature>
<evidence type="ECO:0000313" key="3">
    <source>
        <dbReference type="Proteomes" id="UP000298159"/>
    </source>
</evidence>
<reference evidence="2 3" key="1">
    <citation type="submission" date="2019-04" db="EMBL/GenBank/DDBJ databases">
        <title>Streptomyces sp. nov. Bv016 isolated from bark of Buahinia variegata.</title>
        <authorList>
            <person name="Kanchanasin P."/>
            <person name="Tanasupawat S."/>
            <person name="Yuki M."/>
            <person name="Kudo T."/>
        </authorList>
    </citation>
    <scope>NUCLEOTIDE SEQUENCE [LARGE SCALE GENOMIC DNA]</scope>
    <source>
        <strain evidence="2 3">Bv016</strain>
    </source>
</reference>
<dbReference type="RefSeq" id="WP_135787312.1">
    <property type="nucleotide sequence ID" value="NZ_SRRT01000006.1"/>
</dbReference>
<dbReference type="GeneID" id="95450151"/>
<dbReference type="Proteomes" id="UP000298159">
    <property type="component" value="Unassembled WGS sequence"/>
</dbReference>
<sequence length="322" mass="32437">MMISVYRLTLDSALGIAGPALDSTLGVPGAAALDPALGVASAAALDPALGVPGAAALDSTLGIASAAALDPALRVASAAALDPALRVPGAAALDPTLGIAGAATLDPTLGIAGAATLDPTLRIAGTATLDPTLRIAGTATLDPTLRIAGPATLDPTLRVPGATTLDPTLRVTARGSSVDLAVLLVARLVRRRRVCSCGRRGGEGGGREGTPSSQGSRCGHQRRALREVLHDDSFPVNTGTALFAAPIRLRKAFSVALGSNRLEFLDQHAPLSSAAHRADTPSSTPGTPQVPARHPGITARTAYLLGSAGSFARLRPRRETDV</sequence>
<proteinExistence type="predicted"/>
<dbReference type="EMBL" id="SRRT01000006">
    <property type="protein sequence ID" value="TGN74741.1"/>
    <property type="molecule type" value="Genomic_DNA"/>
</dbReference>
<protein>
    <submittedName>
        <fullName evidence="2">Uncharacterized protein</fullName>
    </submittedName>
</protein>
<feature type="region of interest" description="Disordered" evidence="1">
    <location>
        <begin position="198"/>
        <end position="221"/>
    </location>
</feature>
<comment type="caution">
    <text evidence="2">The sequence shown here is derived from an EMBL/GenBank/DDBJ whole genome shotgun (WGS) entry which is preliminary data.</text>
</comment>
<gene>
    <name evidence="2" type="ORF">E5083_21425</name>
</gene>
<name>A0A4Z1D0K0_9ACTN</name>
<evidence type="ECO:0000256" key="1">
    <source>
        <dbReference type="SAM" id="MobiDB-lite"/>
    </source>
</evidence>